<dbReference type="Gene3D" id="3.30.300.30">
    <property type="match status" value="1"/>
</dbReference>
<evidence type="ECO:0000256" key="1">
    <source>
        <dbReference type="ARBA" id="ARBA00006432"/>
    </source>
</evidence>
<dbReference type="InterPro" id="IPR020845">
    <property type="entry name" value="AMP-binding_CS"/>
</dbReference>
<dbReference type="InterPro" id="IPR042099">
    <property type="entry name" value="ANL_N_sf"/>
</dbReference>
<dbReference type="PANTHER" id="PTHR43859">
    <property type="entry name" value="ACYL-ACTIVATING ENZYME"/>
    <property type="match status" value="1"/>
</dbReference>
<evidence type="ECO:0000256" key="3">
    <source>
        <dbReference type="ARBA" id="ARBA00022832"/>
    </source>
</evidence>
<feature type="domain" description="AMP-binding enzyme C-terminal" evidence="6">
    <location>
        <begin position="455"/>
        <end position="529"/>
    </location>
</feature>
<dbReference type="SUPFAM" id="SSF56801">
    <property type="entry name" value="Acetyl-CoA synthetase-like"/>
    <property type="match status" value="1"/>
</dbReference>
<keyword evidence="4" id="KW-0443">Lipid metabolism</keyword>
<dbReference type="InterPro" id="IPR000873">
    <property type="entry name" value="AMP-dep_synth/lig_dom"/>
</dbReference>
<dbReference type="OrthoDB" id="9803968at2"/>
<dbReference type="Pfam" id="PF13193">
    <property type="entry name" value="AMP-binding_C"/>
    <property type="match status" value="1"/>
</dbReference>
<comment type="similarity">
    <text evidence="1">Belongs to the ATP-dependent AMP-binding enzyme family.</text>
</comment>
<sequence>MTLSNSFLNEYDGSALSPILFLKRSILSNGDYPAVIDGEQCWTWQQYAKRCEKVAVALQQMGVGKGSVVSTLLPNIHELLELHYAVPLSGGILNALSIRTDSATLNFIFEKINPEILVIDKTYLPLLDDVVFNNPIKIVVVTGNIVVTENNSAISISEPDQDFIYYESLLTQYPSKTLNFYPIDEQEAISINFTSGTSGHPKLVVYSHRGTFLNAISNILDWDMPKRPTYLWTLPMFHCNGWCFSWTIAARAGTHICMRKFDAEEAIQLMQKHQVTHYCGAPIVHYSLGQEAQKRGISFNNNVYGLIAGAPPTEKIFALLDAVGIAVTQVYGLTETYGPVVVCEDKHDWETLPTSETILKKMRQGIVSNLQGEVRVIDENSGLTVPSDGQSIGEIAIRGNIVASYDLAHRVTSDMTNQWFFTGDLAVVDCDGYIKIIDRKKDIIISGGENISSLELENALSNYPGVLAVAIVAKPDEYWGEVPHAFIELDEHTLITEQELDDYICTVVARYKRPKGYTFLALPRNVNGKILKEQLRKLTKDL</sequence>
<organism evidence="7 8">
    <name type="scientific">Xenorhabdus budapestensis</name>
    <dbReference type="NCBI Taxonomy" id="290110"/>
    <lineage>
        <taxon>Bacteria</taxon>
        <taxon>Pseudomonadati</taxon>
        <taxon>Pseudomonadota</taxon>
        <taxon>Gammaproteobacteria</taxon>
        <taxon>Enterobacterales</taxon>
        <taxon>Morganellaceae</taxon>
        <taxon>Xenorhabdus</taxon>
    </lineage>
</organism>
<evidence type="ECO:0000259" key="5">
    <source>
        <dbReference type="Pfam" id="PF00501"/>
    </source>
</evidence>
<dbReference type="Proteomes" id="UP000225833">
    <property type="component" value="Unassembled WGS sequence"/>
</dbReference>
<dbReference type="Pfam" id="PF00501">
    <property type="entry name" value="AMP-binding"/>
    <property type="match status" value="1"/>
</dbReference>
<dbReference type="Gene3D" id="3.40.50.12780">
    <property type="entry name" value="N-terminal domain of ligase-like"/>
    <property type="match status" value="1"/>
</dbReference>
<dbReference type="GO" id="GO:0016874">
    <property type="term" value="F:ligase activity"/>
    <property type="evidence" value="ECO:0007669"/>
    <property type="project" value="UniProtKB-KW"/>
</dbReference>
<evidence type="ECO:0000313" key="8">
    <source>
        <dbReference type="Proteomes" id="UP000225833"/>
    </source>
</evidence>
<proteinExistence type="inferred from homology"/>
<dbReference type="GO" id="GO:0006631">
    <property type="term" value="P:fatty acid metabolic process"/>
    <property type="evidence" value="ECO:0007669"/>
    <property type="project" value="UniProtKB-KW"/>
</dbReference>
<dbReference type="EMBL" id="NIBS01000020">
    <property type="protein sequence ID" value="PHM25164.1"/>
    <property type="molecule type" value="Genomic_DNA"/>
</dbReference>
<reference evidence="7 8" key="1">
    <citation type="journal article" date="2017" name="Nat. Microbiol.">
        <title>Natural product diversity associated with the nematode symbionts Photorhabdus and Xenorhabdus.</title>
        <authorList>
            <person name="Tobias N.J."/>
            <person name="Wolff H."/>
            <person name="Djahanschiri B."/>
            <person name="Grundmann F."/>
            <person name="Kronenwerth M."/>
            <person name="Shi Y.M."/>
            <person name="Simonyi S."/>
            <person name="Grun P."/>
            <person name="Shapiro-Ilan D."/>
            <person name="Pidot S.J."/>
            <person name="Stinear T.P."/>
            <person name="Ebersberger I."/>
            <person name="Bode H.B."/>
        </authorList>
    </citation>
    <scope>NUCLEOTIDE SEQUENCE [LARGE SCALE GENOMIC DNA]</scope>
    <source>
        <strain evidence="7 8">DSM 16342</strain>
    </source>
</reference>
<dbReference type="PROSITE" id="PS00455">
    <property type="entry name" value="AMP_BINDING"/>
    <property type="match status" value="1"/>
</dbReference>
<dbReference type="AlphaFoldDB" id="A0A2D0ITD1"/>
<gene>
    <name evidence="7" type="ORF">Xbud_03099</name>
</gene>
<keyword evidence="2 7" id="KW-0436">Ligase</keyword>
<comment type="caution">
    <text evidence="7">The sequence shown here is derived from an EMBL/GenBank/DDBJ whole genome shotgun (WGS) entry which is preliminary data.</text>
</comment>
<feature type="domain" description="AMP-dependent synthetase/ligase" evidence="5">
    <location>
        <begin position="26"/>
        <end position="403"/>
    </location>
</feature>
<keyword evidence="3" id="KW-0276">Fatty acid metabolism</keyword>
<evidence type="ECO:0000256" key="4">
    <source>
        <dbReference type="ARBA" id="ARBA00023098"/>
    </source>
</evidence>
<evidence type="ECO:0000313" key="7">
    <source>
        <dbReference type="EMBL" id="PHM25164.1"/>
    </source>
</evidence>
<dbReference type="InterPro" id="IPR025110">
    <property type="entry name" value="AMP-bd_C"/>
</dbReference>
<accession>A0A2D0ITD1</accession>
<name>A0A2D0ITD1_XENBU</name>
<protein>
    <submittedName>
        <fullName evidence="7">Putative chain-fatty-acid-CoA ligase FadD13</fullName>
    </submittedName>
</protein>
<dbReference type="RefSeq" id="WP_099136856.1">
    <property type="nucleotide sequence ID" value="NZ_CAWNNJ010000087.1"/>
</dbReference>
<dbReference type="InterPro" id="IPR045851">
    <property type="entry name" value="AMP-bd_C_sf"/>
</dbReference>
<evidence type="ECO:0000259" key="6">
    <source>
        <dbReference type="Pfam" id="PF13193"/>
    </source>
</evidence>
<dbReference type="PANTHER" id="PTHR43859:SF4">
    <property type="entry name" value="BUTANOATE--COA LIGASE AAE1-RELATED"/>
    <property type="match status" value="1"/>
</dbReference>
<evidence type="ECO:0000256" key="2">
    <source>
        <dbReference type="ARBA" id="ARBA00022598"/>
    </source>
</evidence>